<keyword evidence="2" id="KW-1185">Reference proteome</keyword>
<dbReference type="InParanoid" id="A0A168KUQ2"/>
<protein>
    <recommendedName>
        <fullName evidence="3">3-beta hydroxysteroid dehydrogenase/isomerase domain-containing protein</fullName>
    </recommendedName>
</protein>
<sequence>MQEKVVVITGVSQNGVGQADAGVCVSELYPGDESTPPPGAGLSPRHGRSLLGGFVLDGLGAVVLSENQKKASKRYQWIDYLFLNAGHLDYVGVNWHGLGRLLWNEPIRWMEHSGSTLQDSSGELTKDGLGKVFASNVFGHYTMIRELESLLAAEEGRIIWTSSSTAQSECFDIEDWQGLKSETPYESSKWACDLLSVAANDYFMQRQLRITSFTISPGVVSSRIGNFPLWILYLRTFLHYLYTSATNRWGTTFVKPILLDHLKMNQAWTLWDHCEDHYQTLKHLDDSSLIDSANNRSSSCC</sequence>
<dbReference type="GO" id="GO:0016125">
    <property type="term" value="P:sterol metabolic process"/>
    <property type="evidence" value="ECO:0007669"/>
    <property type="project" value="TreeGrafter"/>
</dbReference>
<dbReference type="Pfam" id="PF00106">
    <property type="entry name" value="adh_short"/>
    <property type="match status" value="1"/>
</dbReference>
<dbReference type="Proteomes" id="UP000078561">
    <property type="component" value="Unassembled WGS sequence"/>
</dbReference>
<dbReference type="STRING" id="4829.A0A168KUQ2"/>
<dbReference type="Gene3D" id="3.40.50.720">
    <property type="entry name" value="NAD(P)-binding Rossmann-like Domain"/>
    <property type="match status" value="1"/>
</dbReference>
<organism evidence="1">
    <name type="scientific">Absidia glauca</name>
    <name type="common">Pin mould</name>
    <dbReference type="NCBI Taxonomy" id="4829"/>
    <lineage>
        <taxon>Eukaryota</taxon>
        <taxon>Fungi</taxon>
        <taxon>Fungi incertae sedis</taxon>
        <taxon>Mucoromycota</taxon>
        <taxon>Mucoromycotina</taxon>
        <taxon>Mucoromycetes</taxon>
        <taxon>Mucorales</taxon>
        <taxon>Cunninghamellaceae</taxon>
        <taxon>Absidia</taxon>
    </lineage>
</organism>
<dbReference type="OrthoDB" id="9989144at2759"/>
<dbReference type="EMBL" id="LT550334">
    <property type="protein sequence ID" value="SAL95503.1"/>
    <property type="molecule type" value="Genomic_DNA"/>
</dbReference>
<reference evidence="1" key="1">
    <citation type="submission" date="2016-04" db="EMBL/GenBank/DDBJ databases">
        <authorList>
            <person name="Evans L.H."/>
            <person name="Alamgir A."/>
            <person name="Owens N."/>
            <person name="Weber N.D."/>
            <person name="Virtaneva K."/>
            <person name="Barbian K."/>
            <person name="Babar A."/>
            <person name="Rosenke K."/>
        </authorList>
    </citation>
    <scope>NUCLEOTIDE SEQUENCE [LARGE SCALE GENOMIC DNA]</scope>
    <source>
        <strain evidence="1">CBS 101.48</strain>
    </source>
</reference>
<dbReference type="InterPro" id="IPR036291">
    <property type="entry name" value="NAD(P)-bd_dom_sf"/>
</dbReference>
<dbReference type="SUPFAM" id="SSF51735">
    <property type="entry name" value="NAD(P)-binding Rossmann-fold domains"/>
    <property type="match status" value="1"/>
</dbReference>
<dbReference type="InterPro" id="IPR002347">
    <property type="entry name" value="SDR_fam"/>
</dbReference>
<name>A0A168KUQ2_ABSGL</name>
<dbReference type="FunCoup" id="A0A168KUQ2">
    <property type="interactions" value="83"/>
</dbReference>
<evidence type="ECO:0000313" key="1">
    <source>
        <dbReference type="EMBL" id="SAL95503.1"/>
    </source>
</evidence>
<dbReference type="PANTHER" id="PTHR44442">
    <property type="entry name" value="3-KETO-STEROID REDUCTASE"/>
    <property type="match status" value="1"/>
</dbReference>
<gene>
    <name evidence="1" type="primary">ABSGL_00832.1 scaffold 958</name>
</gene>
<dbReference type="GO" id="GO:0000253">
    <property type="term" value="F:3-beta-hydroxysteroid 3-dehydrogenase (NADP+) activity"/>
    <property type="evidence" value="ECO:0007669"/>
    <property type="project" value="TreeGrafter"/>
</dbReference>
<dbReference type="InterPro" id="IPR052834">
    <property type="entry name" value="3KSR/17beta-HSD"/>
</dbReference>
<dbReference type="GO" id="GO:0005789">
    <property type="term" value="C:endoplasmic reticulum membrane"/>
    <property type="evidence" value="ECO:0007669"/>
    <property type="project" value="TreeGrafter"/>
</dbReference>
<dbReference type="AlphaFoldDB" id="A0A168KUQ2"/>
<proteinExistence type="predicted"/>
<evidence type="ECO:0000313" key="2">
    <source>
        <dbReference type="Proteomes" id="UP000078561"/>
    </source>
</evidence>
<accession>A0A168KUQ2</accession>
<evidence type="ECO:0008006" key="3">
    <source>
        <dbReference type="Google" id="ProtNLM"/>
    </source>
</evidence>
<dbReference type="PANTHER" id="PTHR44442:SF1">
    <property type="entry name" value="3-KETO-STEROID REDUCTASE_17-BETA-HYDROXYSTEROID DEHYDROGENASE 7"/>
    <property type="match status" value="1"/>
</dbReference>